<organism evidence="1 2">
    <name type="scientific">Ilex paraguariensis</name>
    <name type="common">yerba mate</name>
    <dbReference type="NCBI Taxonomy" id="185542"/>
    <lineage>
        <taxon>Eukaryota</taxon>
        <taxon>Viridiplantae</taxon>
        <taxon>Streptophyta</taxon>
        <taxon>Embryophyta</taxon>
        <taxon>Tracheophyta</taxon>
        <taxon>Spermatophyta</taxon>
        <taxon>Magnoliopsida</taxon>
        <taxon>eudicotyledons</taxon>
        <taxon>Gunneridae</taxon>
        <taxon>Pentapetalae</taxon>
        <taxon>asterids</taxon>
        <taxon>campanulids</taxon>
        <taxon>Aquifoliales</taxon>
        <taxon>Aquifoliaceae</taxon>
        <taxon>Ilex</taxon>
    </lineage>
</organism>
<dbReference type="AlphaFoldDB" id="A0ABC8T0A3"/>
<reference evidence="1 2" key="1">
    <citation type="submission" date="2024-02" db="EMBL/GenBank/DDBJ databases">
        <authorList>
            <person name="Vignale AGUSTIN F."/>
            <person name="Sosa J E."/>
            <person name="Modenutti C."/>
        </authorList>
    </citation>
    <scope>NUCLEOTIDE SEQUENCE [LARGE SCALE GENOMIC DNA]</scope>
</reference>
<keyword evidence="2" id="KW-1185">Reference proteome</keyword>
<proteinExistence type="predicted"/>
<accession>A0ABC8T0A3</accession>
<dbReference type="EMBL" id="CAUOFW020003947">
    <property type="protein sequence ID" value="CAK9162814.1"/>
    <property type="molecule type" value="Genomic_DNA"/>
</dbReference>
<name>A0ABC8T0A3_9AQUA</name>
<gene>
    <name evidence="1" type="ORF">ILEXP_LOCUS31780</name>
</gene>
<comment type="caution">
    <text evidence="1">The sequence shown here is derived from an EMBL/GenBank/DDBJ whole genome shotgun (WGS) entry which is preliminary data.</text>
</comment>
<dbReference type="Proteomes" id="UP001642360">
    <property type="component" value="Unassembled WGS sequence"/>
</dbReference>
<evidence type="ECO:0000313" key="2">
    <source>
        <dbReference type="Proteomes" id="UP001642360"/>
    </source>
</evidence>
<sequence>MVLVVSLTEKLQAKEDPLPVDAAHVPAMQFTMKVEDRLSMDSGESAVVDENGPQLVDGCDSYLPSEYYPGCVATPLEGIQSEDDDGSDDGRSYFSNAFVATEEQHREEGETLGWWVVSLTEKLQAKEDPLPVDAAHVPAMQFTMKVEDRLSMDSGESAVVDENGPQLVDGCDSYLPSEYYPGCVAPPLEGIQSEDDDGSDEGRSYFSDAFVATEEQHREEGETLGWWVWS</sequence>
<evidence type="ECO:0000313" key="1">
    <source>
        <dbReference type="EMBL" id="CAK9162814.1"/>
    </source>
</evidence>
<protein>
    <submittedName>
        <fullName evidence="1">Uncharacterized protein</fullName>
    </submittedName>
</protein>